<dbReference type="InterPro" id="IPR050117">
    <property type="entry name" value="MAPK"/>
</dbReference>
<reference evidence="5 6" key="1">
    <citation type="submission" date="2019-06" db="EMBL/GenBank/DDBJ databases">
        <authorList>
            <person name="Broberg M."/>
        </authorList>
    </citation>
    <scope>NUCLEOTIDE SEQUENCE [LARGE SCALE GENOMIC DNA]</scope>
</reference>
<name>A0ABY6TSF7_BIOOC</name>
<dbReference type="InterPro" id="IPR011009">
    <property type="entry name" value="Kinase-like_dom_sf"/>
</dbReference>
<gene>
    <name evidence="5" type="ORF">CLO192961_LOCUS38934</name>
</gene>
<dbReference type="SUPFAM" id="SSF56112">
    <property type="entry name" value="Protein kinase-like (PK-like)"/>
    <property type="match status" value="1"/>
</dbReference>
<dbReference type="EMBL" id="CABFNS010000328">
    <property type="protein sequence ID" value="VUC21035.1"/>
    <property type="molecule type" value="Genomic_DNA"/>
</dbReference>
<keyword evidence="2" id="KW-0547">Nucleotide-binding</keyword>
<dbReference type="InterPro" id="IPR000719">
    <property type="entry name" value="Prot_kinase_dom"/>
</dbReference>
<evidence type="ECO:0000313" key="6">
    <source>
        <dbReference type="Proteomes" id="UP000766486"/>
    </source>
</evidence>
<feature type="domain" description="Protein kinase" evidence="4">
    <location>
        <begin position="47"/>
        <end position="408"/>
    </location>
</feature>
<keyword evidence="3" id="KW-0067">ATP-binding</keyword>
<evidence type="ECO:0000256" key="3">
    <source>
        <dbReference type="ARBA" id="ARBA00022840"/>
    </source>
</evidence>
<dbReference type="SMART" id="SM00220">
    <property type="entry name" value="S_TKc"/>
    <property type="match status" value="1"/>
</dbReference>
<comment type="caution">
    <text evidence="5">The sequence shown here is derived from an EMBL/GenBank/DDBJ whole genome shotgun (WGS) entry which is preliminary data.</text>
</comment>
<keyword evidence="1" id="KW-0723">Serine/threonine-protein kinase</keyword>
<dbReference type="PANTHER" id="PTHR24055">
    <property type="entry name" value="MITOGEN-ACTIVATED PROTEIN KINASE"/>
    <property type="match status" value="1"/>
</dbReference>
<dbReference type="Proteomes" id="UP000766486">
    <property type="component" value="Unassembled WGS sequence"/>
</dbReference>
<evidence type="ECO:0000256" key="1">
    <source>
        <dbReference type="ARBA" id="ARBA00022527"/>
    </source>
</evidence>
<evidence type="ECO:0000313" key="5">
    <source>
        <dbReference type="EMBL" id="VUC21035.1"/>
    </source>
</evidence>
<evidence type="ECO:0000259" key="4">
    <source>
        <dbReference type="PROSITE" id="PS50011"/>
    </source>
</evidence>
<dbReference type="Gene3D" id="3.30.200.20">
    <property type="entry name" value="Phosphorylase Kinase, domain 1"/>
    <property type="match status" value="1"/>
</dbReference>
<keyword evidence="1" id="KW-0808">Transferase</keyword>
<keyword evidence="6" id="KW-1185">Reference proteome</keyword>
<dbReference type="PROSITE" id="PS50011">
    <property type="entry name" value="PROTEIN_KINASE_DOM"/>
    <property type="match status" value="1"/>
</dbReference>
<proteinExistence type="predicted"/>
<sequence length="408" mass="46339">MSSKSLDSAKGKDEGPVFDFVEDESECPGGHYNVTPDEVFHGKINKYQVMLNLHFGDKSTVWVCHDNNTEIDKYWALKILSVDASKTSREHLAEDYLKKPIRDMLAEQDLENLRRRATICFPVDKFLVRGPKGIHQCFVYPLLGPKAQPGPMSGNFEIMRYANCLSPRDDKSFADTYYQLVNAVRFIHSQQLCHGRIIPDNVLYQIQGLNGKCVDDACRILRGSKTIYRADATTKPSCKPIKRIHKGAGDWKSRSVCWDRLEWEYLTSDISLIDFGQCFVQSSPPSTLDLPESYQPPELMLKDILGRGTDLWTLGCTLYQLRMGRPLLDFGSTNRIEQLQCIVKTLEPLGGNVKDLENYGCPDLNVTRLSESKFAPALIKEWKLLSVRGLLSPNGFFALEPFIQKEEE</sequence>
<organism evidence="5 6">
    <name type="scientific">Bionectria ochroleuca</name>
    <name type="common">Gliocladium roseum</name>
    <dbReference type="NCBI Taxonomy" id="29856"/>
    <lineage>
        <taxon>Eukaryota</taxon>
        <taxon>Fungi</taxon>
        <taxon>Dikarya</taxon>
        <taxon>Ascomycota</taxon>
        <taxon>Pezizomycotina</taxon>
        <taxon>Sordariomycetes</taxon>
        <taxon>Hypocreomycetidae</taxon>
        <taxon>Hypocreales</taxon>
        <taxon>Bionectriaceae</taxon>
        <taxon>Clonostachys</taxon>
    </lineage>
</organism>
<accession>A0ABY6TSF7</accession>
<protein>
    <recommendedName>
        <fullName evidence="4">Protein kinase domain-containing protein</fullName>
    </recommendedName>
</protein>
<evidence type="ECO:0000256" key="2">
    <source>
        <dbReference type="ARBA" id="ARBA00022741"/>
    </source>
</evidence>
<dbReference type="Gene3D" id="1.10.510.10">
    <property type="entry name" value="Transferase(Phosphotransferase) domain 1"/>
    <property type="match status" value="1"/>
</dbReference>
<keyword evidence="1" id="KW-0418">Kinase</keyword>